<evidence type="ECO:0000313" key="2">
    <source>
        <dbReference type="Proteomes" id="UP000297753"/>
    </source>
</evidence>
<dbReference type="EMBL" id="SATR01000084">
    <property type="protein sequence ID" value="TFH89289.1"/>
    <property type="molecule type" value="Genomic_DNA"/>
</dbReference>
<keyword evidence="2" id="KW-1185">Reference proteome</keyword>
<protein>
    <submittedName>
        <fullName evidence="1">Uncharacterized protein</fullName>
    </submittedName>
</protein>
<dbReference type="Proteomes" id="UP000297753">
    <property type="component" value="Unassembled WGS sequence"/>
</dbReference>
<name>A0A4Y8W8Q1_9VIBR</name>
<evidence type="ECO:0000313" key="1">
    <source>
        <dbReference type="EMBL" id="TFH89289.1"/>
    </source>
</evidence>
<sequence length="94" mass="10885">MKIDSTNIKYTDLSDCLHMKIKIIGKSNRKGSDKSVGGQENCSGFNINKHVFDGMSVNEYQMMIANRFLKEDPQFSLTKHLKYDIEKGFYELRD</sequence>
<dbReference type="OrthoDB" id="6628886at2"/>
<organism evidence="1 2">
    <name type="scientific">Vibrio ouci</name>
    <dbReference type="NCBI Taxonomy" id="2499078"/>
    <lineage>
        <taxon>Bacteria</taxon>
        <taxon>Pseudomonadati</taxon>
        <taxon>Pseudomonadota</taxon>
        <taxon>Gammaproteobacteria</taxon>
        <taxon>Vibrionales</taxon>
        <taxon>Vibrionaceae</taxon>
        <taxon>Vibrio</taxon>
    </lineage>
</organism>
<reference evidence="1 2" key="1">
    <citation type="submission" date="2019-01" db="EMBL/GenBank/DDBJ databases">
        <title>Vibrio BEI176 sp. nov, a marine bacterium isolated from China: eastern marignal seas.</title>
        <authorList>
            <person name="Li B."/>
        </authorList>
    </citation>
    <scope>NUCLEOTIDE SEQUENCE [LARGE SCALE GENOMIC DNA]</scope>
    <source>
        <strain evidence="1 2">BEI176</strain>
    </source>
</reference>
<dbReference type="AlphaFoldDB" id="A0A4Y8W8Q1"/>
<proteinExistence type="predicted"/>
<accession>A0A4Y8W8Q1</accession>
<gene>
    <name evidence="1" type="ORF">ELS82_23025</name>
</gene>
<comment type="caution">
    <text evidence="1">The sequence shown here is derived from an EMBL/GenBank/DDBJ whole genome shotgun (WGS) entry which is preliminary data.</text>
</comment>
<dbReference type="RefSeq" id="WP_020838846.1">
    <property type="nucleotide sequence ID" value="NZ_SATR01000084.1"/>
</dbReference>